<reference evidence="2 3" key="1">
    <citation type="submission" date="2023-08" db="EMBL/GenBank/DDBJ databases">
        <title>Functional and genomic diversity of the sorghum phyllosphere microbiome.</title>
        <authorList>
            <person name="Shade A."/>
        </authorList>
    </citation>
    <scope>NUCLEOTIDE SEQUENCE [LARGE SCALE GENOMIC DNA]</scope>
    <source>
        <strain evidence="2 3">SORGH_AS_0919</strain>
    </source>
</reference>
<dbReference type="InterPro" id="IPR010982">
    <property type="entry name" value="Lambda_DNA-bd_dom_sf"/>
</dbReference>
<organism evidence="2 3">
    <name type="scientific">Microbacterium paludicola</name>
    <dbReference type="NCBI Taxonomy" id="300019"/>
    <lineage>
        <taxon>Bacteria</taxon>
        <taxon>Bacillati</taxon>
        <taxon>Actinomycetota</taxon>
        <taxon>Actinomycetes</taxon>
        <taxon>Micrococcales</taxon>
        <taxon>Microbacteriaceae</taxon>
        <taxon>Microbacterium</taxon>
    </lineage>
</organism>
<protein>
    <submittedName>
        <fullName evidence="2">Transcriptional regulator with XRE-family HTH domain</fullName>
    </submittedName>
</protein>
<dbReference type="SUPFAM" id="SSF47413">
    <property type="entry name" value="lambda repressor-like DNA-binding domains"/>
    <property type="match status" value="1"/>
</dbReference>
<keyword evidence="3" id="KW-1185">Reference proteome</keyword>
<dbReference type="Pfam" id="PF17765">
    <property type="entry name" value="MLTR_LBD"/>
    <property type="match status" value="1"/>
</dbReference>
<dbReference type="Gene3D" id="3.30.450.180">
    <property type="match status" value="1"/>
</dbReference>
<accession>A0ABU1I157</accession>
<dbReference type="EMBL" id="JAVIZA010000001">
    <property type="protein sequence ID" value="MDR6167639.1"/>
    <property type="molecule type" value="Genomic_DNA"/>
</dbReference>
<evidence type="ECO:0000313" key="3">
    <source>
        <dbReference type="Proteomes" id="UP001260188"/>
    </source>
</evidence>
<evidence type="ECO:0000259" key="1">
    <source>
        <dbReference type="SMART" id="SM00530"/>
    </source>
</evidence>
<comment type="caution">
    <text evidence="2">The sequence shown here is derived from an EMBL/GenBank/DDBJ whole genome shotgun (WGS) entry which is preliminary data.</text>
</comment>
<dbReference type="Proteomes" id="UP001260188">
    <property type="component" value="Unassembled WGS sequence"/>
</dbReference>
<dbReference type="CDD" id="cd00093">
    <property type="entry name" value="HTH_XRE"/>
    <property type="match status" value="1"/>
</dbReference>
<gene>
    <name evidence="2" type="ORF">QE367_001843</name>
</gene>
<feature type="domain" description="HTH cro/C1-type" evidence="1">
    <location>
        <begin position="9"/>
        <end position="81"/>
    </location>
</feature>
<name>A0ABU1I157_9MICO</name>
<evidence type="ECO:0000313" key="2">
    <source>
        <dbReference type="EMBL" id="MDR6167639.1"/>
    </source>
</evidence>
<dbReference type="PANTHER" id="PTHR35010">
    <property type="entry name" value="BLL4672 PROTEIN-RELATED"/>
    <property type="match status" value="1"/>
</dbReference>
<dbReference type="Gene3D" id="1.10.260.40">
    <property type="entry name" value="lambda repressor-like DNA-binding domains"/>
    <property type="match status" value="1"/>
</dbReference>
<dbReference type="InterPro" id="IPR001387">
    <property type="entry name" value="Cro/C1-type_HTH"/>
</dbReference>
<dbReference type="InterPro" id="IPR041413">
    <property type="entry name" value="MLTR_LBD"/>
</dbReference>
<dbReference type="SMART" id="SM00530">
    <property type="entry name" value="HTH_XRE"/>
    <property type="match status" value="1"/>
</dbReference>
<sequence>MDRAALARFLRARRERLRPEDVGLPSGERRRVPGLRREEVAQLALMSADYYTRLEQERGPQPSLQMLASLTRALRLSRSERDHLHRLAGHTPPERSGAADHVAPALQRVLDRLDDIPALVITELDETLAQNDLARALFGARERRTGPERSGAWCWFAHPASERAVYPASDHDRQSRAIVANLRAVAGRGGAGSRAARLVDDLRERSAEFARLWDLEEVAERFADHKVVVHPAVGEIEVDCQVLFTEDRSQALLTLTPEPGSEAAEKLRMLSVLGPLASERSPGAR</sequence>
<dbReference type="Pfam" id="PF13560">
    <property type="entry name" value="HTH_31"/>
    <property type="match status" value="1"/>
</dbReference>
<proteinExistence type="predicted"/>
<dbReference type="RefSeq" id="WP_309666247.1">
    <property type="nucleotide sequence ID" value="NZ_JAVIZA010000001.1"/>
</dbReference>
<dbReference type="PANTHER" id="PTHR35010:SF2">
    <property type="entry name" value="BLL4672 PROTEIN"/>
    <property type="match status" value="1"/>
</dbReference>